<accession>A0A4R7P9P8</accession>
<feature type="chain" id="PRO_5020716569" description="AraC family transcriptional regulator" evidence="1">
    <location>
        <begin position="29"/>
        <end position="193"/>
    </location>
</feature>
<protein>
    <recommendedName>
        <fullName evidence="4">AraC family transcriptional regulator</fullName>
    </recommendedName>
</protein>
<evidence type="ECO:0000256" key="1">
    <source>
        <dbReference type="SAM" id="SignalP"/>
    </source>
</evidence>
<evidence type="ECO:0008006" key="4">
    <source>
        <dbReference type="Google" id="ProtNLM"/>
    </source>
</evidence>
<evidence type="ECO:0000313" key="2">
    <source>
        <dbReference type="EMBL" id="TDU30723.1"/>
    </source>
</evidence>
<sequence length="193" mass="21559">MPHFSGRTALRHLCVCALLAFPVTGAHAVAPVPVDDGAITLDQTIQAVKDETIQFNRDSLMAEEAFLYPPQTRLSVYVSNTLKNVLLTDFSLTLDDRQPVTYHYGDQDSRALLVDGALQRLLLTNVERGVHRLRVSYKGNYVAGDKKPIPVTGEFEATFTKDLEAAEVELQVFRGRNKSEPAMKLKEWRAAEE</sequence>
<feature type="signal peptide" evidence="1">
    <location>
        <begin position="1"/>
        <end position="28"/>
    </location>
</feature>
<evidence type="ECO:0000313" key="3">
    <source>
        <dbReference type="Proteomes" id="UP000295341"/>
    </source>
</evidence>
<dbReference type="AlphaFoldDB" id="A0A4R7P9P8"/>
<reference evidence="2 3" key="1">
    <citation type="submission" date="2019-03" db="EMBL/GenBank/DDBJ databases">
        <title>Genomic Encyclopedia of Type Strains, Phase IV (KMG-IV): sequencing the most valuable type-strain genomes for metagenomic binning, comparative biology and taxonomic classification.</title>
        <authorList>
            <person name="Goeker M."/>
        </authorList>
    </citation>
    <scope>NUCLEOTIDE SEQUENCE [LARGE SCALE GENOMIC DNA]</scope>
    <source>
        <strain evidence="2 3">DSM 26377</strain>
    </source>
</reference>
<proteinExistence type="predicted"/>
<keyword evidence="3" id="KW-1185">Reference proteome</keyword>
<organism evidence="2 3">
    <name type="scientific">Panacagrimonas perspica</name>
    <dbReference type="NCBI Taxonomy" id="381431"/>
    <lineage>
        <taxon>Bacteria</taxon>
        <taxon>Pseudomonadati</taxon>
        <taxon>Pseudomonadota</taxon>
        <taxon>Gammaproteobacteria</taxon>
        <taxon>Nevskiales</taxon>
        <taxon>Nevskiaceae</taxon>
        <taxon>Panacagrimonas</taxon>
    </lineage>
</organism>
<name>A0A4R7P9P8_9GAMM</name>
<comment type="caution">
    <text evidence="2">The sequence shown here is derived from an EMBL/GenBank/DDBJ whole genome shotgun (WGS) entry which is preliminary data.</text>
</comment>
<keyword evidence="1" id="KW-0732">Signal</keyword>
<dbReference type="Proteomes" id="UP000295341">
    <property type="component" value="Unassembled WGS sequence"/>
</dbReference>
<gene>
    <name evidence="2" type="ORF">DFR24_0077</name>
</gene>
<dbReference type="EMBL" id="SOBT01000008">
    <property type="protein sequence ID" value="TDU30723.1"/>
    <property type="molecule type" value="Genomic_DNA"/>
</dbReference>